<evidence type="ECO:0000256" key="14">
    <source>
        <dbReference type="ARBA" id="ARBA00023288"/>
    </source>
</evidence>
<evidence type="ECO:0000313" key="24">
    <source>
        <dbReference type="Proteomes" id="UP001595961"/>
    </source>
</evidence>
<dbReference type="InterPro" id="IPR034227">
    <property type="entry name" value="CuRO_UO_II"/>
</dbReference>
<keyword evidence="13" id="KW-0564">Palmitate</keyword>
<dbReference type="CDD" id="cd04212">
    <property type="entry name" value="CuRO_UO_II"/>
    <property type="match status" value="1"/>
</dbReference>
<dbReference type="PANTHER" id="PTHR22888">
    <property type="entry name" value="CYTOCHROME C OXIDASE, SUBUNIT II"/>
    <property type="match status" value="1"/>
</dbReference>
<dbReference type="InterPro" id="IPR010514">
    <property type="entry name" value="COX_ARM"/>
</dbReference>
<keyword evidence="6" id="KW-0679">Respiratory chain</keyword>
<keyword evidence="8" id="KW-0732">Signal</keyword>
<keyword evidence="7 20" id="KW-0812">Transmembrane</keyword>
<evidence type="ECO:0000256" key="1">
    <source>
        <dbReference type="ARBA" id="ARBA00004651"/>
    </source>
</evidence>
<evidence type="ECO:0000256" key="8">
    <source>
        <dbReference type="ARBA" id="ARBA00022729"/>
    </source>
</evidence>
<feature type="domain" description="Cytochrome oxidase subunit II copper A binding" evidence="21">
    <location>
        <begin position="181"/>
        <end position="293"/>
    </location>
</feature>
<dbReference type="PROSITE" id="PS50999">
    <property type="entry name" value="COX2_TM"/>
    <property type="match status" value="1"/>
</dbReference>
<evidence type="ECO:0000313" key="23">
    <source>
        <dbReference type="EMBL" id="MFC4526173.1"/>
    </source>
</evidence>
<dbReference type="InterPro" id="IPR011759">
    <property type="entry name" value="Cyt_c_oxidase_su2_TM_dom"/>
</dbReference>
<sequence>MLLDIIVTQNEGGCGRRSMAPPRLTALLESDLFRYHADWRTVFKHPESVASSVMSMKALRGLLLPMAALLTGCSTVVMSPSGDLALQQRNLIITSTLLMMIIIVPVIVLTLLFAWHYRASNKKATYDPEWSHSTMLELLIWSAPLLIIIALGAVTWVSTHKLDPFRPLERLSYGRPVPAGVEPLTVEVVALDWKWLFIYPEQGIATVNELAAPVDRPIRFKITASTVMNSFFIPALAGQIYAMPGMETKLQAVINKPGEFQGFSANYSGEGFSGMHFLFHGVSEEAFAKWVQLAKAGGGTLDRETYVKLAEPSQNDPVRRFAGVEPGLFLAIVTHCVQPDSPSCMKPMKTPGGANEAAKGTEGMQAMSMTHPR</sequence>
<evidence type="ECO:0000256" key="6">
    <source>
        <dbReference type="ARBA" id="ARBA00022660"/>
    </source>
</evidence>
<organism evidence="23 24">
    <name type="scientific">Dyella halodurans</name>
    <dbReference type="NCBI Taxonomy" id="1920171"/>
    <lineage>
        <taxon>Bacteria</taxon>
        <taxon>Pseudomonadati</taxon>
        <taxon>Pseudomonadota</taxon>
        <taxon>Gammaproteobacteria</taxon>
        <taxon>Lysobacterales</taxon>
        <taxon>Rhodanobacteraceae</taxon>
        <taxon>Dyella</taxon>
    </lineage>
</organism>
<evidence type="ECO:0000256" key="15">
    <source>
        <dbReference type="ARBA" id="ARBA00030074"/>
    </source>
</evidence>
<evidence type="ECO:0000256" key="3">
    <source>
        <dbReference type="ARBA" id="ARBA00014692"/>
    </source>
</evidence>
<evidence type="ECO:0000256" key="4">
    <source>
        <dbReference type="ARBA" id="ARBA00022448"/>
    </source>
</evidence>
<evidence type="ECO:0000256" key="13">
    <source>
        <dbReference type="ARBA" id="ARBA00023139"/>
    </source>
</evidence>
<name>A0ABV9BZP1_9GAMM</name>
<dbReference type="SUPFAM" id="SSF81464">
    <property type="entry name" value="Cytochrome c oxidase subunit II-like, transmembrane region"/>
    <property type="match status" value="1"/>
</dbReference>
<keyword evidence="10 20" id="KW-1133">Transmembrane helix</keyword>
<evidence type="ECO:0000256" key="9">
    <source>
        <dbReference type="ARBA" id="ARBA00022982"/>
    </source>
</evidence>
<evidence type="ECO:0000256" key="2">
    <source>
        <dbReference type="ARBA" id="ARBA00007866"/>
    </source>
</evidence>
<dbReference type="InterPro" id="IPR006333">
    <property type="entry name" value="Cyt_o_ubiquinol_oxidase_su2"/>
</dbReference>
<dbReference type="Gene3D" id="2.60.40.420">
    <property type="entry name" value="Cupredoxins - blue copper proteins"/>
    <property type="match status" value="1"/>
</dbReference>
<evidence type="ECO:0000256" key="19">
    <source>
        <dbReference type="SAM" id="MobiDB-lite"/>
    </source>
</evidence>
<dbReference type="PROSITE" id="PS50857">
    <property type="entry name" value="COX2_CUA"/>
    <property type="match status" value="1"/>
</dbReference>
<comment type="caution">
    <text evidence="23">The sequence shown here is derived from an EMBL/GenBank/DDBJ whole genome shotgun (WGS) entry which is preliminary data.</text>
</comment>
<protein>
    <recommendedName>
        <fullName evidence="3">Cytochrome bo(3) ubiquinol oxidase subunit 2</fullName>
    </recommendedName>
    <alternativeName>
        <fullName evidence="18">Cytochrome o ubiquinol oxidase subunit 2</fullName>
    </alternativeName>
    <alternativeName>
        <fullName evidence="15">Oxidase bo(3) subunit 2</fullName>
    </alternativeName>
    <alternativeName>
        <fullName evidence="16">Ubiquinol oxidase polypeptide II</fullName>
    </alternativeName>
    <alternativeName>
        <fullName evidence="17">Ubiquinol oxidase subunit 2</fullName>
    </alternativeName>
</protein>
<keyword evidence="4" id="KW-0813">Transport</keyword>
<comment type="similarity">
    <text evidence="2">Belongs to the cytochrome c oxidase subunit 2 family.</text>
</comment>
<evidence type="ECO:0000256" key="11">
    <source>
        <dbReference type="ARBA" id="ARBA00023002"/>
    </source>
</evidence>
<feature type="domain" description="Cytochrome oxidase subunit II transmembrane region profile" evidence="22">
    <location>
        <begin position="69"/>
        <end position="166"/>
    </location>
</feature>
<evidence type="ECO:0000256" key="18">
    <source>
        <dbReference type="ARBA" id="ARBA00032187"/>
    </source>
</evidence>
<keyword evidence="14" id="KW-0449">Lipoprotein</keyword>
<evidence type="ECO:0000256" key="7">
    <source>
        <dbReference type="ARBA" id="ARBA00022692"/>
    </source>
</evidence>
<dbReference type="InterPro" id="IPR036257">
    <property type="entry name" value="Cyt_c_oxidase_su2_TM_sf"/>
</dbReference>
<keyword evidence="5" id="KW-1003">Cell membrane</keyword>
<dbReference type="SUPFAM" id="SSF49503">
    <property type="entry name" value="Cupredoxins"/>
    <property type="match status" value="1"/>
</dbReference>
<feature type="region of interest" description="Disordered" evidence="19">
    <location>
        <begin position="350"/>
        <end position="373"/>
    </location>
</feature>
<dbReference type="Proteomes" id="UP001595961">
    <property type="component" value="Unassembled WGS sequence"/>
</dbReference>
<feature type="transmembrane region" description="Helical" evidence="20">
    <location>
        <begin position="91"/>
        <end position="117"/>
    </location>
</feature>
<comment type="subcellular location">
    <subcellularLocation>
        <location evidence="1">Cell membrane</location>
        <topology evidence="1">Multi-pass membrane protein</topology>
    </subcellularLocation>
</comment>
<dbReference type="EMBL" id="JBHSGA010000011">
    <property type="protein sequence ID" value="MFC4526173.1"/>
    <property type="molecule type" value="Genomic_DNA"/>
</dbReference>
<dbReference type="PANTHER" id="PTHR22888:SF18">
    <property type="entry name" value="CYTOCHROME BO(3) UBIQUINOL OXIDASE SUBUNIT 2"/>
    <property type="match status" value="1"/>
</dbReference>
<keyword evidence="24" id="KW-1185">Reference proteome</keyword>
<evidence type="ECO:0000256" key="10">
    <source>
        <dbReference type="ARBA" id="ARBA00022989"/>
    </source>
</evidence>
<evidence type="ECO:0000256" key="20">
    <source>
        <dbReference type="SAM" id="Phobius"/>
    </source>
</evidence>
<accession>A0ABV9BZP1</accession>
<evidence type="ECO:0000256" key="16">
    <source>
        <dbReference type="ARBA" id="ARBA00030198"/>
    </source>
</evidence>
<feature type="transmembrane region" description="Helical" evidence="20">
    <location>
        <begin position="61"/>
        <end position="79"/>
    </location>
</feature>
<keyword evidence="11" id="KW-0560">Oxidoreductase</keyword>
<keyword evidence="9" id="KW-0249">Electron transport</keyword>
<dbReference type="InterPro" id="IPR002429">
    <property type="entry name" value="CcO_II-like_C"/>
</dbReference>
<gene>
    <name evidence="23" type="primary">cyoA</name>
    <name evidence="23" type="ORF">ACFO5W_05930</name>
</gene>
<feature type="transmembrane region" description="Helical" evidence="20">
    <location>
        <begin position="138"/>
        <end position="157"/>
    </location>
</feature>
<dbReference type="NCBIfam" id="TIGR01433">
    <property type="entry name" value="CyoA"/>
    <property type="match status" value="1"/>
</dbReference>
<evidence type="ECO:0000256" key="17">
    <source>
        <dbReference type="ARBA" id="ARBA00031885"/>
    </source>
</evidence>
<reference evidence="24" key="1">
    <citation type="journal article" date="2019" name="Int. J. Syst. Evol. Microbiol.">
        <title>The Global Catalogue of Microorganisms (GCM) 10K type strain sequencing project: providing services to taxonomists for standard genome sequencing and annotation.</title>
        <authorList>
            <consortium name="The Broad Institute Genomics Platform"/>
            <consortium name="The Broad Institute Genome Sequencing Center for Infectious Disease"/>
            <person name="Wu L."/>
            <person name="Ma J."/>
        </authorList>
    </citation>
    <scope>NUCLEOTIDE SEQUENCE [LARGE SCALE GENOMIC DNA]</scope>
    <source>
        <strain evidence="24">CCM 4481</strain>
    </source>
</reference>
<evidence type="ECO:0000259" key="21">
    <source>
        <dbReference type="PROSITE" id="PS50857"/>
    </source>
</evidence>
<keyword evidence="12 20" id="KW-0472">Membrane</keyword>
<dbReference type="RefSeq" id="WP_266151014.1">
    <property type="nucleotide sequence ID" value="NZ_CP064028.1"/>
</dbReference>
<proteinExistence type="inferred from homology"/>
<evidence type="ECO:0000256" key="5">
    <source>
        <dbReference type="ARBA" id="ARBA00022475"/>
    </source>
</evidence>
<dbReference type="InterPro" id="IPR008972">
    <property type="entry name" value="Cupredoxin"/>
</dbReference>
<evidence type="ECO:0000256" key="12">
    <source>
        <dbReference type="ARBA" id="ARBA00023136"/>
    </source>
</evidence>
<dbReference type="InterPro" id="IPR045187">
    <property type="entry name" value="CcO_II"/>
</dbReference>
<evidence type="ECO:0000259" key="22">
    <source>
        <dbReference type="PROSITE" id="PS50999"/>
    </source>
</evidence>
<dbReference type="Gene3D" id="1.10.287.90">
    <property type="match status" value="1"/>
</dbReference>
<dbReference type="Pfam" id="PF06481">
    <property type="entry name" value="COX_ARM"/>
    <property type="match status" value="1"/>
</dbReference>
<dbReference type="Pfam" id="PF00116">
    <property type="entry name" value="COX2"/>
    <property type="match status" value="1"/>
</dbReference>